<reference evidence="8 9" key="1">
    <citation type="journal article" date="2016" name="Nat. Commun.">
        <title>Thousands of microbial genomes shed light on interconnected biogeochemical processes in an aquifer system.</title>
        <authorList>
            <person name="Anantharaman K."/>
            <person name="Brown C.T."/>
            <person name="Hug L.A."/>
            <person name="Sharon I."/>
            <person name="Castelle C.J."/>
            <person name="Probst A.J."/>
            <person name="Thomas B.C."/>
            <person name="Singh A."/>
            <person name="Wilkins M.J."/>
            <person name="Karaoz U."/>
            <person name="Brodie E.L."/>
            <person name="Williams K.H."/>
            <person name="Hubbard S.S."/>
            <person name="Banfield J.F."/>
        </authorList>
    </citation>
    <scope>NUCLEOTIDE SEQUENCE [LARGE SCALE GENOMIC DNA]</scope>
</reference>
<dbReference type="EMBL" id="MHLZ01000038">
    <property type="protein sequence ID" value="OGZ19293.1"/>
    <property type="molecule type" value="Genomic_DNA"/>
</dbReference>
<feature type="binding site" evidence="6">
    <location>
        <position position="115"/>
    </location>
    <ligand>
        <name>(6S)-NADPHX</name>
        <dbReference type="ChEBI" id="CHEBI:64076"/>
    </ligand>
</feature>
<dbReference type="CDD" id="cd01171">
    <property type="entry name" value="YXKO-related"/>
    <property type="match status" value="1"/>
</dbReference>
<feature type="binding site" evidence="6">
    <location>
        <position position="164"/>
    </location>
    <ligand>
        <name>(6S)-NADPHX</name>
        <dbReference type="ChEBI" id="CHEBI:64076"/>
    </ligand>
</feature>
<dbReference type="GO" id="GO:0005524">
    <property type="term" value="F:ATP binding"/>
    <property type="evidence" value="ECO:0007669"/>
    <property type="project" value="UniProtKB-KW"/>
</dbReference>
<keyword evidence="2 6" id="KW-0067">ATP-binding</keyword>
<proteinExistence type="inferred from homology"/>
<comment type="catalytic activity">
    <reaction evidence="6">
        <text>(6S)-NADHX + ADP = AMP + phosphate + NADH + H(+)</text>
        <dbReference type="Rhea" id="RHEA:32223"/>
        <dbReference type="ChEBI" id="CHEBI:15378"/>
        <dbReference type="ChEBI" id="CHEBI:43474"/>
        <dbReference type="ChEBI" id="CHEBI:57945"/>
        <dbReference type="ChEBI" id="CHEBI:64074"/>
        <dbReference type="ChEBI" id="CHEBI:456215"/>
        <dbReference type="ChEBI" id="CHEBI:456216"/>
        <dbReference type="EC" id="4.2.1.136"/>
    </reaction>
</comment>
<comment type="function">
    <text evidence="6">Catalyzes the dehydration of the S-form of NAD(P)HX at the expense of ADP, which is converted to AMP. Together with NAD(P)HX epimerase, which catalyzes the epimerization of the S- and R-forms, the enzyme allows the repair of both epimers of NAD(P)HX, a damaged form of NAD(P)H that is a result of enzymatic or heat-dependent hydration.</text>
</comment>
<dbReference type="EC" id="4.2.1.136" evidence="6"/>
<evidence type="ECO:0000256" key="2">
    <source>
        <dbReference type="ARBA" id="ARBA00022840"/>
    </source>
</evidence>
<dbReference type="GO" id="GO:0046496">
    <property type="term" value="P:nicotinamide nucleotide metabolic process"/>
    <property type="evidence" value="ECO:0007669"/>
    <property type="project" value="UniProtKB-UniRule"/>
</dbReference>
<sequence length="288" mass="30534">MFTIAKSILKKIYNPRPLNAVKYNYGLLLVIGGSEFYSGSPALAAMAGFRAGADMAKIIAPERAANIIAGFSPTMAAYPLKGEHLIKEHLSVLISMIESAKDVARGKTAVVIGGGLGRTEETQETVLEFLLQVACPVIIDADAIHALAKKPKVVSDHPCLITPHFYEFYVLTKVDISKVPETDRPEIVRQEAKKLNAVILLKGRTDIISDGKEIALNKTGSPYIAKGGCGDTLAGICGALMARGLDAFTAGQAGAYINGLAGQIAAKKMKDSLVATDLIEAIPSAIKR</sequence>
<feature type="binding site" evidence="6">
    <location>
        <position position="231"/>
    </location>
    <ligand>
        <name>(6S)-NADPHX</name>
        <dbReference type="ChEBI" id="CHEBI:64076"/>
    </ligand>
</feature>
<comment type="catalytic activity">
    <reaction evidence="6">
        <text>(6S)-NADPHX + ADP = AMP + phosphate + NADPH + H(+)</text>
        <dbReference type="Rhea" id="RHEA:32235"/>
        <dbReference type="ChEBI" id="CHEBI:15378"/>
        <dbReference type="ChEBI" id="CHEBI:43474"/>
        <dbReference type="ChEBI" id="CHEBI:57783"/>
        <dbReference type="ChEBI" id="CHEBI:64076"/>
        <dbReference type="ChEBI" id="CHEBI:456215"/>
        <dbReference type="ChEBI" id="CHEBI:456216"/>
        <dbReference type="EC" id="4.2.1.136"/>
    </reaction>
</comment>
<keyword evidence="5 6" id="KW-0456">Lyase</keyword>
<dbReference type="InterPro" id="IPR000631">
    <property type="entry name" value="CARKD"/>
</dbReference>
<name>A0A1G2E0F3_9BACT</name>
<evidence type="ECO:0000256" key="4">
    <source>
        <dbReference type="ARBA" id="ARBA00023027"/>
    </source>
</evidence>
<dbReference type="HAMAP" id="MF_01965">
    <property type="entry name" value="NADHX_dehydratase"/>
    <property type="match status" value="1"/>
</dbReference>
<dbReference type="Proteomes" id="UP000177360">
    <property type="component" value="Unassembled WGS sequence"/>
</dbReference>
<evidence type="ECO:0000313" key="8">
    <source>
        <dbReference type="EMBL" id="OGZ19293.1"/>
    </source>
</evidence>
<dbReference type="PANTHER" id="PTHR12592:SF0">
    <property type="entry name" value="ATP-DEPENDENT (S)-NAD(P)H-HYDRATE DEHYDRATASE"/>
    <property type="match status" value="1"/>
</dbReference>
<keyword evidence="3 6" id="KW-0521">NADP</keyword>
<comment type="cofactor">
    <cofactor evidence="6">
        <name>Mg(2+)</name>
        <dbReference type="ChEBI" id="CHEBI:18420"/>
    </cofactor>
</comment>
<accession>A0A1G2E0F3</accession>
<dbReference type="GO" id="GO:0052855">
    <property type="term" value="F:ADP-dependent NAD(P)H-hydrate dehydratase activity"/>
    <property type="evidence" value="ECO:0007669"/>
    <property type="project" value="UniProtKB-UniRule"/>
</dbReference>
<comment type="subunit">
    <text evidence="6">Homotetramer.</text>
</comment>
<organism evidence="8 9">
    <name type="scientific">Candidatus Nealsonbacteria bacterium RIFCSPHIGHO2_01_FULL_38_55</name>
    <dbReference type="NCBI Taxonomy" id="1801664"/>
    <lineage>
        <taxon>Bacteria</taxon>
        <taxon>Candidatus Nealsoniibacteriota</taxon>
    </lineage>
</organism>
<keyword evidence="1 6" id="KW-0547">Nucleotide-binding</keyword>
<gene>
    <name evidence="6" type="primary">nnrD</name>
    <name evidence="8" type="ORF">A2626_01635</name>
</gene>
<dbReference type="PROSITE" id="PS51383">
    <property type="entry name" value="YJEF_C_3"/>
    <property type="match status" value="1"/>
</dbReference>
<dbReference type="Pfam" id="PF01256">
    <property type="entry name" value="Carb_kinase"/>
    <property type="match status" value="1"/>
</dbReference>
<dbReference type="AlphaFoldDB" id="A0A1G2E0F3"/>
<dbReference type="InterPro" id="IPR029056">
    <property type="entry name" value="Ribokinase-like"/>
</dbReference>
<comment type="caution">
    <text evidence="8">The sequence shown here is derived from an EMBL/GenBank/DDBJ whole genome shotgun (WGS) entry which is preliminary data.</text>
</comment>
<dbReference type="PANTHER" id="PTHR12592">
    <property type="entry name" value="ATP-DEPENDENT (S)-NAD(P)H-HYDRATE DEHYDRATASE FAMILY MEMBER"/>
    <property type="match status" value="1"/>
</dbReference>
<feature type="domain" description="YjeF C-terminal" evidence="7">
    <location>
        <begin position="5"/>
        <end position="288"/>
    </location>
</feature>
<dbReference type="Gene3D" id="3.40.1190.20">
    <property type="match status" value="1"/>
</dbReference>
<comment type="caution">
    <text evidence="6">Lacks conserved residue(s) required for the propagation of feature annotation.</text>
</comment>
<evidence type="ECO:0000256" key="3">
    <source>
        <dbReference type="ARBA" id="ARBA00022857"/>
    </source>
</evidence>
<evidence type="ECO:0000313" key="9">
    <source>
        <dbReference type="Proteomes" id="UP000177360"/>
    </source>
</evidence>
<dbReference type="GO" id="GO:0110051">
    <property type="term" value="P:metabolite repair"/>
    <property type="evidence" value="ECO:0007669"/>
    <property type="project" value="TreeGrafter"/>
</dbReference>
<evidence type="ECO:0000256" key="5">
    <source>
        <dbReference type="ARBA" id="ARBA00023239"/>
    </source>
</evidence>
<dbReference type="NCBIfam" id="TIGR00196">
    <property type="entry name" value="yjeF_cterm"/>
    <property type="match status" value="1"/>
</dbReference>
<comment type="similarity">
    <text evidence="6">Belongs to the NnrD/CARKD family.</text>
</comment>
<evidence type="ECO:0000256" key="1">
    <source>
        <dbReference type="ARBA" id="ARBA00022741"/>
    </source>
</evidence>
<evidence type="ECO:0000259" key="7">
    <source>
        <dbReference type="PROSITE" id="PS51383"/>
    </source>
</evidence>
<dbReference type="SUPFAM" id="SSF53613">
    <property type="entry name" value="Ribokinase-like"/>
    <property type="match status" value="1"/>
</dbReference>
<evidence type="ECO:0000256" key="6">
    <source>
        <dbReference type="HAMAP-Rule" id="MF_01965"/>
    </source>
</evidence>
<feature type="binding site" evidence="6">
    <location>
        <position position="230"/>
    </location>
    <ligand>
        <name>AMP</name>
        <dbReference type="ChEBI" id="CHEBI:456215"/>
    </ligand>
</feature>
<protein>
    <recommendedName>
        <fullName evidence="6">ADP-dependent (S)-NAD(P)H-hydrate dehydratase</fullName>
        <ecNumber evidence="6">4.2.1.136</ecNumber>
    </recommendedName>
    <alternativeName>
        <fullName evidence="6">ADP-dependent NAD(P)HX dehydratase</fullName>
    </alternativeName>
</protein>
<keyword evidence="4 6" id="KW-0520">NAD</keyword>